<dbReference type="EMBL" id="JAVFWL010000006">
    <property type="protein sequence ID" value="KAK6761764.1"/>
    <property type="molecule type" value="Genomic_DNA"/>
</dbReference>
<keyword evidence="4" id="KW-1185">Reference proteome</keyword>
<feature type="domain" description="Ig-like" evidence="2">
    <location>
        <begin position="31"/>
        <end position="119"/>
    </location>
</feature>
<dbReference type="Gene3D" id="2.60.40.10">
    <property type="entry name" value="Immunoglobulins"/>
    <property type="match status" value="1"/>
</dbReference>
<organism evidence="3 4">
    <name type="scientific">Necator americanus</name>
    <name type="common">Human hookworm</name>
    <dbReference type="NCBI Taxonomy" id="51031"/>
    <lineage>
        <taxon>Eukaryota</taxon>
        <taxon>Metazoa</taxon>
        <taxon>Ecdysozoa</taxon>
        <taxon>Nematoda</taxon>
        <taxon>Chromadorea</taxon>
        <taxon>Rhabditida</taxon>
        <taxon>Rhabditina</taxon>
        <taxon>Rhabditomorpha</taxon>
        <taxon>Strongyloidea</taxon>
        <taxon>Ancylostomatidae</taxon>
        <taxon>Bunostominae</taxon>
        <taxon>Necator</taxon>
    </lineage>
</organism>
<evidence type="ECO:0000313" key="4">
    <source>
        <dbReference type="Proteomes" id="UP001303046"/>
    </source>
</evidence>
<reference evidence="3 4" key="1">
    <citation type="submission" date="2023-08" db="EMBL/GenBank/DDBJ databases">
        <title>A Necator americanus chromosomal reference genome.</title>
        <authorList>
            <person name="Ilik V."/>
            <person name="Petrzelkova K.J."/>
            <person name="Pardy F."/>
            <person name="Fuh T."/>
            <person name="Niatou-Singa F.S."/>
            <person name="Gouil Q."/>
            <person name="Baker L."/>
            <person name="Ritchie M.E."/>
            <person name="Jex A.R."/>
            <person name="Gazzola D."/>
            <person name="Li H."/>
            <person name="Toshio Fujiwara R."/>
            <person name="Zhan B."/>
            <person name="Aroian R.V."/>
            <person name="Pafco B."/>
            <person name="Schwarz E.M."/>
        </authorList>
    </citation>
    <scope>NUCLEOTIDE SEQUENCE [LARGE SCALE GENOMIC DNA]</scope>
    <source>
        <strain evidence="3 4">Aroian</strain>
        <tissue evidence="3">Whole animal</tissue>
    </source>
</reference>
<comment type="caution">
    <text evidence="3">The sequence shown here is derived from an EMBL/GenBank/DDBJ whole genome shotgun (WGS) entry which is preliminary data.</text>
</comment>
<feature type="signal peptide" evidence="1">
    <location>
        <begin position="1"/>
        <end position="21"/>
    </location>
</feature>
<feature type="chain" id="PRO_5046971111" description="Ig-like domain-containing protein" evidence="1">
    <location>
        <begin position="22"/>
        <end position="257"/>
    </location>
</feature>
<dbReference type="CDD" id="cd00096">
    <property type="entry name" value="Ig"/>
    <property type="match status" value="1"/>
</dbReference>
<evidence type="ECO:0000256" key="1">
    <source>
        <dbReference type="SAM" id="SignalP"/>
    </source>
</evidence>
<name>A0ABR1EGF5_NECAM</name>
<sequence>MTKTKRFLLAGFPALFFSVVCEFRSQTFDLPSLLIHTDHIYLLRKLPTNLLCQLSPGWSEARFDSIRWLKDGEDLSELVHKAENKDVAINGSSLVIFGGKQLMEGEYQCVADVSEVRLSNRQVIKTTLVSDPIKLRRARITKFDQTTNHYVHVEQGQVARLPCAGLPDVIPGPAEICFIKSNSDFEGCLSDKGNMYRMAARVAASSQEKTWSINLAHKVAICNGYPTRDGAARQARHPSRRSYVVDGPEKIPRVCVV</sequence>
<dbReference type="PROSITE" id="PS50835">
    <property type="entry name" value="IG_LIKE"/>
    <property type="match status" value="1"/>
</dbReference>
<evidence type="ECO:0000313" key="3">
    <source>
        <dbReference type="EMBL" id="KAK6761764.1"/>
    </source>
</evidence>
<proteinExistence type="predicted"/>
<dbReference type="Proteomes" id="UP001303046">
    <property type="component" value="Unassembled WGS sequence"/>
</dbReference>
<dbReference type="InterPro" id="IPR007110">
    <property type="entry name" value="Ig-like_dom"/>
</dbReference>
<dbReference type="InterPro" id="IPR036179">
    <property type="entry name" value="Ig-like_dom_sf"/>
</dbReference>
<evidence type="ECO:0000259" key="2">
    <source>
        <dbReference type="PROSITE" id="PS50835"/>
    </source>
</evidence>
<gene>
    <name evidence="3" type="primary">Necator_chrX.g22898</name>
    <name evidence="3" type="ORF">RB195_022735</name>
</gene>
<keyword evidence="1" id="KW-0732">Signal</keyword>
<dbReference type="SUPFAM" id="SSF48726">
    <property type="entry name" value="Immunoglobulin"/>
    <property type="match status" value="1"/>
</dbReference>
<dbReference type="InterPro" id="IPR013783">
    <property type="entry name" value="Ig-like_fold"/>
</dbReference>
<protein>
    <recommendedName>
        <fullName evidence="2">Ig-like domain-containing protein</fullName>
    </recommendedName>
</protein>
<accession>A0ABR1EGF5</accession>